<dbReference type="FunFam" id="3.90.226.10:FF:000009">
    <property type="entry name" value="Carnitinyl-CoA dehydratase"/>
    <property type="match status" value="1"/>
</dbReference>
<comment type="caution">
    <text evidence="4">The sequence shown here is derived from an EMBL/GenBank/DDBJ whole genome shotgun (WGS) entry which is preliminary data.</text>
</comment>
<keyword evidence="5" id="KW-1185">Reference proteome</keyword>
<keyword evidence="2" id="KW-0456">Lyase</keyword>
<dbReference type="Gene3D" id="3.90.226.10">
    <property type="entry name" value="2-enoyl-CoA Hydratase, Chain A, domain 1"/>
    <property type="match status" value="1"/>
</dbReference>
<dbReference type="Proteomes" id="UP000637720">
    <property type="component" value="Unassembled WGS sequence"/>
</dbReference>
<evidence type="ECO:0000313" key="4">
    <source>
        <dbReference type="EMBL" id="GGJ91261.1"/>
    </source>
</evidence>
<proteinExistence type="inferred from homology"/>
<comment type="similarity">
    <text evidence="1 3">Belongs to the enoyl-CoA hydratase/isomerase family.</text>
</comment>
<dbReference type="InterPro" id="IPR014748">
    <property type="entry name" value="Enoyl-CoA_hydra_C"/>
</dbReference>
<evidence type="ECO:0000256" key="3">
    <source>
        <dbReference type="RuleBase" id="RU003707"/>
    </source>
</evidence>
<reference evidence="4" key="1">
    <citation type="journal article" date="2014" name="Int. J. Syst. Evol. Microbiol.">
        <title>Complete genome sequence of Corynebacterium casei LMG S-19264T (=DSM 44701T), isolated from a smear-ripened cheese.</title>
        <authorList>
            <consortium name="US DOE Joint Genome Institute (JGI-PGF)"/>
            <person name="Walter F."/>
            <person name="Albersmeier A."/>
            <person name="Kalinowski J."/>
            <person name="Ruckert C."/>
        </authorList>
    </citation>
    <scope>NUCLEOTIDE SEQUENCE</scope>
    <source>
        <strain evidence="4">JCM 14719</strain>
    </source>
</reference>
<evidence type="ECO:0000313" key="5">
    <source>
        <dbReference type="Proteomes" id="UP000637720"/>
    </source>
</evidence>
<dbReference type="CDD" id="cd06558">
    <property type="entry name" value="crotonase-like"/>
    <property type="match status" value="1"/>
</dbReference>
<gene>
    <name evidence="4" type="primary">fadB</name>
    <name evidence="4" type="ORF">GCM10007043_01180</name>
</gene>
<dbReference type="PROSITE" id="PS00166">
    <property type="entry name" value="ENOYL_COA_HYDRATASE"/>
    <property type="match status" value="1"/>
</dbReference>
<dbReference type="AlphaFoldDB" id="A0A8J3B2Q7"/>
<dbReference type="InterPro" id="IPR018376">
    <property type="entry name" value="Enoyl-CoA_hyd/isom_CS"/>
</dbReference>
<protein>
    <submittedName>
        <fullName evidence="4">Putative enoyl-CoA hydratase</fullName>
    </submittedName>
</protein>
<dbReference type="FunFam" id="1.10.12.10:FF:000001">
    <property type="entry name" value="Probable enoyl-CoA hydratase, mitochondrial"/>
    <property type="match status" value="1"/>
</dbReference>
<dbReference type="SUPFAM" id="SSF52096">
    <property type="entry name" value="ClpP/crotonase"/>
    <property type="match status" value="1"/>
</dbReference>
<dbReference type="NCBIfam" id="NF005803">
    <property type="entry name" value="PRK07658.1"/>
    <property type="match status" value="1"/>
</dbReference>
<dbReference type="Gene3D" id="1.10.12.10">
    <property type="entry name" value="Lyase 2-enoyl-coa Hydratase, Chain A, domain 2"/>
    <property type="match status" value="1"/>
</dbReference>
<reference evidence="4" key="2">
    <citation type="submission" date="2020-09" db="EMBL/GenBank/DDBJ databases">
        <authorList>
            <person name="Sun Q."/>
            <person name="Ohkuma M."/>
        </authorList>
    </citation>
    <scope>NUCLEOTIDE SEQUENCE</scope>
    <source>
        <strain evidence="4">JCM 14719</strain>
    </source>
</reference>
<dbReference type="GO" id="GO:0006635">
    <property type="term" value="P:fatty acid beta-oxidation"/>
    <property type="evidence" value="ECO:0007669"/>
    <property type="project" value="TreeGrafter"/>
</dbReference>
<name>A0A8J3B2Q7_9BACI</name>
<dbReference type="InterPro" id="IPR001753">
    <property type="entry name" value="Enoyl-CoA_hydra/iso"/>
</dbReference>
<dbReference type="PANTHER" id="PTHR11941">
    <property type="entry name" value="ENOYL-COA HYDRATASE-RELATED"/>
    <property type="match status" value="1"/>
</dbReference>
<evidence type="ECO:0000256" key="1">
    <source>
        <dbReference type="ARBA" id="ARBA00005254"/>
    </source>
</evidence>
<dbReference type="Pfam" id="PF00378">
    <property type="entry name" value="ECH_1"/>
    <property type="match status" value="1"/>
</dbReference>
<organism evidence="4 5">
    <name type="scientific">Calditerricola satsumensis</name>
    <dbReference type="NCBI Taxonomy" id="373054"/>
    <lineage>
        <taxon>Bacteria</taxon>
        <taxon>Bacillati</taxon>
        <taxon>Bacillota</taxon>
        <taxon>Bacilli</taxon>
        <taxon>Bacillales</taxon>
        <taxon>Bacillaceae</taxon>
        <taxon>Calditerricola</taxon>
    </lineage>
</organism>
<dbReference type="GO" id="GO:0016836">
    <property type="term" value="F:hydro-lyase activity"/>
    <property type="evidence" value="ECO:0007669"/>
    <property type="project" value="UniProtKB-ARBA"/>
</dbReference>
<dbReference type="EMBL" id="BMOF01000001">
    <property type="protein sequence ID" value="GGJ91261.1"/>
    <property type="molecule type" value="Genomic_DNA"/>
</dbReference>
<accession>A0A8J3B2Q7</accession>
<evidence type="ECO:0000256" key="2">
    <source>
        <dbReference type="ARBA" id="ARBA00023239"/>
    </source>
</evidence>
<dbReference type="InterPro" id="IPR029045">
    <property type="entry name" value="ClpP/crotonase-like_dom_sf"/>
</dbReference>
<sequence>MTLTRFAVEREERVAIVTLDHPPANTLDTAAIAELGRVLEELEADAAVKVVVLTGAGRFFAAGADIKEFVGKTPEDGEAMARAGQKVMDRLEAFPKPVIAAINGAALGGGLELAMACHIRIAADVAKLGLPEINLGLIPGFGGTQRLPRLIGRGRATELILTGEMITGEEAFRLGLVNRVVPLERLMDEARALAERIAAKSAVTAALALEALQGVEAPLAEGLDREARLFGRAFATADSREGVQAFLEKRPPNFRDR</sequence>
<dbReference type="PANTHER" id="PTHR11941:SF175">
    <property type="entry name" value="ENOYL-COA HYDRATASE-RELATED"/>
    <property type="match status" value="1"/>
</dbReference>